<name>A0ACC2DRL7_DIPCM</name>
<organism evidence="1 2">
    <name type="scientific">Diphasiastrum complanatum</name>
    <name type="common">Issler's clubmoss</name>
    <name type="synonym">Lycopodium complanatum</name>
    <dbReference type="NCBI Taxonomy" id="34168"/>
    <lineage>
        <taxon>Eukaryota</taxon>
        <taxon>Viridiplantae</taxon>
        <taxon>Streptophyta</taxon>
        <taxon>Embryophyta</taxon>
        <taxon>Tracheophyta</taxon>
        <taxon>Lycopodiopsida</taxon>
        <taxon>Lycopodiales</taxon>
        <taxon>Lycopodiaceae</taxon>
        <taxon>Lycopodioideae</taxon>
        <taxon>Diphasiastrum</taxon>
    </lineage>
</organism>
<protein>
    <submittedName>
        <fullName evidence="1">Uncharacterized protein</fullName>
    </submittedName>
</protein>
<keyword evidence="2" id="KW-1185">Reference proteome</keyword>
<accession>A0ACC2DRL7</accession>
<comment type="caution">
    <text evidence="1">The sequence shown here is derived from an EMBL/GenBank/DDBJ whole genome shotgun (WGS) entry which is preliminary data.</text>
</comment>
<reference evidence="2" key="1">
    <citation type="journal article" date="2024" name="Proc. Natl. Acad. Sci. U.S.A.">
        <title>Extraordinary preservation of gene collinearity over three hundred million years revealed in homosporous lycophytes.</title>
        <authorList>
            <person name="Li C."/>
            <person name="Wickell D."/>
            <person name="Kuo L.Y."/>
            <person name="Chen X."/>
            <person name="Nie B."/>
            <person name="Liao X."/>
            <person name="Peng D."/>
            <person name="Ji J."/>
            <person name="Jenkins J."/>
            <person name="Williams M."/>
            <person name="Shu S."/>
            <person name="Plott C."/>
            <person name="Barry K."/>
            <person name="Rajasekar S."/>
            <person name="Grimwood J."/>
            <person name="Han X."/>
            <person name="Sun S."/>
            <person name="Hou Z."/>
            <person name="He W."/>
            <person name="Dai G."/>
            <person name="Sun C."/>
            <person name="Schmutz J."/>
            <person name="Leebens-Mack J.H."/>
            <person name="Li F.W."/>
            <person name="Wang L."/>
        </authorList>
    </citation>
    <scope>NUCLEOTIDE SEQUENCE [LARGE SCALE GENOMIC DNA]</scope>
    <source>
        <strain evidence="2">cv. PW_Plant_1</strain>
    </source>
</reference>
<dbReference type="Proteomes" id="UP001162992">
    <property type="component" value="Chromosome 5"/>
</dbReference>
<dbReference type="EMBL" id="CM055096">
    <property type="protein sequence ID" value="KAJ7556808.1"/>
    <property type="molecule type" value="Genomic_DNA"/>
</dbReference>
<sequence length="241" mass="27221">MAILAPVFPRSSSASSRHRHPGSLHSLGCRRYDYHRPHSVYYQPLHLLECKTLGYRSCERSPLKVASQHSGARALRANMDEHVSRNGCPSPVLTKPADVVREFYARVNGRKLEDVRKLIAENCVYEDFVYPKPFVGRQAVVAFFKKFMDSLSRDLQFVIDDISKDDSAVVAVAWHLAWRGKAFPFSKGCSFYRCDVFDGKIQIVYGRDSVEPAVKPGDFALVAVGAVTALLERFPWLAERL</sequence>
<evidence type="ECO:0000313" key="2">
    <source>
        <dbReference type="Proteomes" id="UP001162992"/>
    </source>
</evidence>
<gene>
    <name evidence="1" type="ORF">O6H91_05G100000</name>
</gene>
<evidence type="ECO:0000313" key="1">
    <source>
        <dbReference type="EMBL" id="KAJ7556808.1"/>
    </source>
</evidence>
<proteinExistence type="predicted"/>